<proteinExistence type="predicted"/>
<dbReference type="STRING" id="984485.A0A1E4RBN8"/>
<dbReference type="SUPFAM" id="SSF55729">
    <property type="entry name" value="Acyl-CoA N-acyltransferases (Nat)"/>
    <property type="match status" value="1"/>
</dbReference>
<evidence type="ECO:0008006" key="3">
    <source>
        <dbReference type="Google" id="ProtNLM"/>
    </source>
</evidence>
<protein>
    <recommendedName>
        <fullName evidence="3">N-acetyltransferase domain-containing protein</fullName>
    </recommendedName>
</protein>
<dbReference type="Gene3D" id="3.40.630.30">
    <property type="match status" value="1"/>
</dbReference>
<name>A0A1E4RBN8_9ASCO</name>
<dbReference type="RefSeq" id="XP_020073700.1">
    <property type="nucleotide sequence ID" value="XM_020223744.1"/>
</dbReference>
<reference evidence="2" key="1">
    <citation type="submission" date="2016-05" db="EMBL/GenBank/DDBJ databases">
        <title>Comparative genomics of biotechnologically important yeasts.</title>
        <authorList>
            <consortium name="DOE Joint Genome Institute"/>
            <person name="Riley R."/>
            <person name="Haridas S."/>
            <person name="Wolfe K.H."/>
            <person name="Lopes M.R."/>
            <person name="Hittinger C.T."/>
            <person name="Goker M."/>
            <person name="Salamov A."/>
            <person name="Wisecaver J."/>
            <person name="Long T.M."/>
            <person name="Aerts A.L."/>
            <person name="Barry K."/>
            <person name="Choi C."/>
            <person name="Clum A."/>
            <person name="Coughlan A.Y."/>
            <person name="Deshpande S."/>
            <person name="Douglass A.P."/>
            <person name="Hanson S.J."/>
            <person name="Klenk H.-P."/>
            <person name="Labutti K."/>
            <person name="Lapidus A."/>
            <person name="Lindquist E."/>
            <person name="Lipzen A."/>
            <person name="Meier-Kolthoff J.P."/>
            <person name="Ohm R.A."/>
            <person name="Otillar R.P."/>
            <person name="Pangilinan J."/>
            <person name="Peng Y."/>
            <person name="Rokas A."/>
            <person name="Rosa C.A."/>
            <person name="Scheuner C."/>
            <person name="Sibirny A.A."/>
            <person name="Slot J.C."/>
            <person name="Stielow J.B."/>
            <person name="Sun H."/>
            <person name="Kurtzman C.P."/>
            <person name="Blackwell M."/>
            <person name="Grigoriev I.V."/>
            <person name="Jeffries T.W."/>
        </authorList>
    </citation>
    <scope>NUCLEOTIDE SEQUENCE [LARGE SCALE GENOMIC DNA]</scope>
    <source>
        <strain evidence="2">NRRL Y-1933</strain>
    </source>
</reference>
<dbReference type="PANTHER" id="PTHR42791:SF1">
    <property type="entry name" value="N-ACETYLTRANSFERASE DOMAIN-CONTAINING PROTEIN"/>
    <property type="match status" value="1"/>
</dbReference>
<dbReference type="Proteomes" id="UP000095085">
    <property type="component" value="Unassembled WGS sequence"/>
</dbReference>
<dbReference type="InterPro" id="IPR052523">
    <property type="entry name" value="Trichothecene_AcTrans"/>
</dbReference>
<dbReference type="InterPro" id="IPR016181">
    <property type="entry name" value="Acyl_CoA_acyltransferase"/>
</dbReference>
<dbReference type="EMBL" id="KV454547">
    <property type="protein sequence ID" value="ODV64633.1"/>
    <property type="molecule type" value="Genomic_DNA"/>
</dbReference>
<gene>
    <name evidence="1" type="ORF">HYPBUDRAFT_8494</name>
</gene>
<keyword evidence="2" id="KW-1185">Reference proteome</keyword>
<dbReference type="PANTHER" id="PTHR42791">
    <property type="entry name" value="GNAT FAMILY ACETYLTRANSFERASE"/>
    <property type="match status" value="1"/>
</dbReference>
<accession>A0A1E4RBN8</accession>
<dbReference type="GeneID" id="30998293"/>
<dbReference type="OrthoDB" id="410198at2759"/>
<evidence type="ECO:0000313" key="1">
    <source>
        <dbReference type="EMBL" id="ODV64633.1"/>
    </source>
</evidence>
<evidence type="ECO:0000313" key="2">
    <source>
        <dbReference type="Proteomes" id="UP000095085"/>
    </source>
</evidence>
<sequence>MSYNHVGNITRAAEVLDKAFAAVPLQQVLMKKLRGISLEEKLDSCEGYFYVRLMALEGTGAEIIEADDYGLIAIWIRPGLVTESPNFGPEVEEFVNEFKTKMKSLKEEHGLIDRNDWHLNFIGRDPNNKKKGSIRKLLEPYLQKCRQEGTGASLAAISDHAFETYKHFGFKEVGRFTIGAGQVDNDGQANPNGAGLNIYYMIYD</sequence>
<dbReference type="AlphaFoldDB" id="A0A1E4RBN8"/>
<organism evidence="1 2">
    <name type="scientific">Hyphopichia burtonii NRRL Y-1933</name>
    <dbReference type="NCBI Taxonomy" id="984485"/>
    <lineage>
        <taxon>Eukaryota</taxon>
        <taxon>Fungi</taxon>
        <taxon>Dikarya</taxon>
        <taxon>Ascomycota</taxon>
        <taxon>Saccharomycotina</taxon>
        <taxon>Pichiomycetes</taxon>
        <taxon>Debaryomycetaceae</taxon>
        <taxon>Hyphopichia</taxon>
    </lineage>
</organism>